<dbReference type="EMBL" id="JAWXXT010000001">
    <property type="protein sequence ID" value="MDX5976212.1"/>
    <property type="molecule type" value="Genomic_DNA"/>
</dbReference>
<protein>
    <submittedName>
        <fullName evidence="1">Uncharacterized protein</fullName>
    </submittedName>
</protein>
<evidence type="ECO:0000313" key="2">
    <source>
        <dbReference type="Proteomes" id="UP001276761"/>
    </source>
</evidence>
<dbReference type="GeneID" id="303164117"/>
<evidence type="ECO:0000313" key="1">
    <source>
        <dbReference type="EMBL" id="MDX5976212.1"/>
    </source>
</evidence>
<dbReference type="RefSeq" id="WP_198349662.1">
    <property type="nucleotide sequence ID" value="NZ_JABASV010000007.1"/>
</dbReference>
<comment type="caution">
    <text evidence="1">The sequence shown here is derived from an EMBL/GenBank/DDBJ whole genome shotgun (WGS) entry which is preliminary data.</text>
</comment>
<organism evidence="1 2">
    <name type="scientific">Vreelandella alkaliphila</name>
    <dbReference type="NCBI Taxonomy" id="272774"/>
    <lineage>
        <taxon>Bacteria</taxon>
        <taxon>Pseudomonadati</taxon>
        <taxon>Pseudomonadota</taxon>
        <taxon>Gammaproteobacteria</taxon>
        <taxon>Oceanospirillales</taxon>
        <taxon>Halomonadaceae</taxon>
        <taxon>Vreelandella</taxon>
    </lineage>
</organism>
<proteinExistence type="predicted"/>
<accession>A0AAJ2VM74</accession>
<gene>
    <name evidence="1" type="ORF">SIL78_01410</name>
</gene>
<name>A0AAJ2VM74_9GAMM</name>
<dbReference type="AlphaFoldDB" id="A0AAJ2VM74"/>
<sequence length="85" mass="9276">MKISVDEAQQQLEEVIALAQQGHDITISGDAGTVKLMKIPTTANGDDHGWQSIFGVMKDQITYEEGWDAPLTGDQAKEIFGEEKA</sequence>
<reference evidence="1" key="1">
    <citation type="submission" date="2023-11" db="EMBL/GenBank/DDBJ databases">
        <title>MicrobeMod: A computational toolkit for identifying prokaryotic methylation and restriction-modification with nanopore sequencing.</title>
        <authorList>
            <person name="Crits-Christoph A."/>
            <person name="Kang S.C."/>
            <person name="Lee H."/>
            <person name="Ostrov N."/>
        </authorList>
    </citation>
    <scope>NUCLEOTIDE SEQUENCE</scope>
    <source>
        <strain evidence="1">ATCC BAA-953</strain>
    </source>
</reference>
<dbReference type="Proteomes" id="UP001276761">
    <property type="component" value="Unassembled WGS sequence"/>
</dbReference>